<accession>A0A9P1BZY7</accession>
<evidence type="ECO:0000313" key="7">
    <source>
        <dbReference type="Proteomes" id="UP001152797"/>
    </source>
</evidence>
<dbReference type="Proteomes" id="UP001152797">
    <property type="component" value="Unassembled WGS sequence"/>
</dbReference>
<keyword evidence="7" id="KW-1185">Reference proteome</keyword>
<keyword evidence="2" id="KW-1133">Transmembrane helix</keyword>
<feature type="region of interest" description="Disordered" evidence="1">
    <location>
        <begin position="37"/>
        <end position="73"/>
    </location>
</feature>
<dbReference type="EMBL" id="CAMXCT020000757">
    <property type="protein sequence ID" value="CAL1136267.1"/>
    <property type="molecule type" value="Genomic_DNA"/>
</dbReference>
<feature type="signal peptide" evidence="3">
    <location>
        <begin position="1"/>
        <end position="24"/>
    </location>
</feature>
<evidence type="ECO:0000256" key="1">
    <source>
        <dbReference type="SAM" id="MobiDB-lite"/>
    </source>
</evidence>
<reference evidence="5" key="2">
    <citation type="submission" date="2024-04" db="EMBL/GenBank/DDBJ databases">
        <authorList>
            <person name="Chen Y."/>
            <person name="Shah S."/>
            <person name="Dougan E. K."/>
            <person name="Thang M."/>
            <person name="Chan C."/>
        </authorList>
    </citation>
    <scope>NUCLEOTIDE SEQUENCE [LARGE SCALE GENOMIC DNA]</scope>
</reference>
<dbReference type="EMBL" id="CAMXCT030000757">
    <property type="protein sequence ID" value="CAL4770204.1"/>
    <property type="molecule type" value="Genomic_DNA"/>
</dbReference>
<evidence type="ECO:0000313" key="4">
    <source>
        <dbReference type="EMBL" id="CAI3982892.1"/>
    </source>
</evidence>
<name>A0A9P1BZY7_9DINO</name>
<evidence type="ECO:0000256" key="2">
    <source>
        <dbReference type="SAM" id="Phobius"/>
    </source>
</evidence>
<reference evidence="4" key="1">
    <citation type="submission" date="2022-10" db="EMBL/GenBank/DDBJ databases">
        <authorList>
            <person name="Chen Y."/>
            <person name="Dougan E. K."/>
            <person name="Chan C."/>
            <person name="Rhodes N."/>
            <person name="Thang M."/>
        </authorList>
    </citation>
    <scope>NUCLEOTIDE SEQUENCE</scope>
</reference>
<dbReference type="OrthoDB" id="438925at2759"/>
<keyword evidence="2" id="KW-0472">Membrane</keyword>
<proteinExistence type="predicted"/>
<dbReference type="AlphaFoldDB" id="A0A9P1BZY7"/>
<comment type="caution">
    <text evidence="4">The sequence shown here is derived from an EMBL/GenBank/DDBJ whole genome shotgun (WGS) entry which is preliminary data.</text>
</comment>
<dbReference type="EMBL" id="CAMXCT010000757">
    <property type="protein sequence ID" value="CAI3982892.1"/>
    <property type="molecule type" value="Genomic_DNA"/>
</dbReference>
<gene>
    <name evidence="4" type="ORF">C1SCF055_LOCUS10552</name>
</gene>
<protein>
    <submittedName>
        <fullName evidence="6">Transmembrane protein</fullName>
    </submittedName>
</protein>
<evidence type="ECO:0000313" key="5">
    <source>
        <dbReference type="EMBL" id="CAL1136267.1"/>
    </source>
</evidence>
<keyword evidence="3" id="KW-0732">Signal</keyword>
<evidence type="ECO:0000256" key="3">
    <source>
        <dbReference type="SAM" id="SignalP"/>
    </source>
</evidence>
<feature type="transmembrane region" description="Helical" evidence="2">
    <location>
        <begin position="93"/>
        <end position="113"/>
    </location>
</feature>
<feature type="chain" id="PRO_5043269978" evidence="3">
    <location>
        <begin position="25"/>
        <end position="120"/>
    </location>
</feature>
<evidence type="ECO:0000313" key="6">
    <source>
        <dbReference type="EMBL" id="CAL4770204.1"/>
    </source>
</evidence>
<organism evidence="4">
    <name type="scientific">Cladocopium goreaui</name>
    <dbReference type="NCBI Taxonomy" id="2562237"/>
    <lineage>
        <taxon>Eukaryota</taxon>
        <taxon>Sar</taxon>
        <taxon>Alveolata</taxon>
        <taxon>Dinophyceae</taxon>
        <taxon>Suessiales</taxon>
        <taxon>Symbiodiniaceae</taxon>
        <taxon>Cladocopium</taxon>
    </lineage>
</organism>
<feature type="compositionally biased region" description="Basic and acidic residues" evidence="1">
    <location>
        <begin position="40"/>
        <end position="52"/>
    </location>
</feature>
<sequence length="120" mass="13456">MLQRRRSAGVTLIALLTLVVCNLAGDWLFTSPRSTLTRRAAADKVPPPRDLEPQLSPDDPYEMPRTPEDEKDMNFWKSDFDDLPAEEKLRSPLVVLGFFFLALPFVAGVYYLVTGGGLDE</sequence>
<keyword evidence="2 6" id="KW-0812">Transmembrane</keyword>